<feature type="region of interest" description="Disordered" evidence="4">
    <location>
        <begin position="230"/>
        <end position="249"/>
    </location>
</feature>
<dbReference type="PROSITE" id="PS50088">
    <property type="entry name" value="ANK_REPEAT"/>
    <property type="match status" value="4"/>
</dbReference>
<proteinExistence type="predicted"/>
<dbReference type="RefSeq" id="XP_004992475.1">
    <property type="nucleotide sequence ID" value="XM_004992418.1"/>
</dbReference>
<feature type="repeat" description="ANK" evidence="3">
    <location>
        <begin position="108"/>
        <end position="140"/>
    </location>
</feature>
<evidence type="ECO:0000313" key="5">
    <source>
        <dbReference type="EMBL" id="EGD74830.1"/>
    </source>
</evidence>
<evidence type="ECO:0000313" key="6">
    <source>
        <dbReference type="Proteomes" id="UP000007799"/>
    </source>
</evidence>
<dbReference type="PROSITE" id="PS50297">
    <property type="entry name" value="ANK_REP_REGION"/>
    <property type="match status" value="4"/>
</dbReference>
<keyword evidence="2 3" id="KW-0040">ANK repeat</keyword>
<evidence type="ECO:0000256" key="4">
    <source>
        <dbReference type="SAM" id="MobiDB-lite"/>
    </source>
</evidence>
<dbReference type="KEGG" id="sre:PTSG_07061"/>
<dbReference type="SUPFAM" id="SSF48403">
    <property type="entry name" value="Ankyrin repeat"/>
    <property type="match status" value="1"/>
</dbReference>
<gene>
    <name evidence="5" type="ORF">PTSG_07061</name>
</gene>
<feature type="repeat" description="ANK" evidence="3">
    <location>
        <begin position="42"/>
        <end position="74"/>
    </location>
</feature>
<dbReference type="SMART" id="SM00248">
    <property type="entry name" value="ANK"/>
    <property type="match status" value="7"/>
</dbReference>
<feature type="repeat" description="ANK" evidence="3">
    <location>
        <begin position="75"/>
        <end position="107"/>
    </location>
</feature>
<dbReference type="OrthoDB" id="9995210at2759"/>
<dbReference type="InterPro" id="IPR036770">
    <property type="entry name" value="Ankyrin_rpt-contain_sf"/>
</dbReference>
<dbReference type="InParanoid" id="F2UDY0"/>
<reference evidence="5" key="1">
    <citation type="submission" date="2009-08" db="EMBL/GenBank/DDBJ databases">
        <title>Annotation of Salpingoeca rosetta.</title>
        <authorList>
            <consortium name="The Broad Institute Genome Sequencing Platform"/>
            <person name="Russ C."/>
            <person name="Cuomo C."/>
            <person name="Burger G."/>
            <person name="Gray M.W."/>
            <person name="Holland P.W.H."/>
            <person name="King N."/>
            <person name="Lang F.B.F."/>
            <person name="Roger A.J."/>
            <person name="Ruiz-Trillo I."/>
            <person name="Young S.K."/>
            <person name="Zeng Q."/>
            <person name="Gargeya S."/>
            <person name="Alvarado L."/>
            <person name="Berlin A."/>
            <person name="Chapman S.B."/>
            <person name="Chen Z."/>
            <person name="Freedman E."/>
            <person name="Gellesch M."/>
            <person name="Goldberg J."/>
            <person name="Griggs A."/>
            <person name="Gujja S."/>
            <person name="Heilman E."/>
            <person name="Heiman D."/>
            <person name="Howarth C."/>
            <person name="Mehta T."/>
            <person name="Neiman D."/>
            <person name="Pearson M."/>
            <person name="Roberts A."/>
            <person name="Saif S."/>
            <person name="Shea T."/>
            <person name="Shenoy N."/>
            <person name="Sisk P."/>
            <person name="Stolte C."/>
            <person name="Sykes S."/>
            <person name="White J."/>
            <person name="Yandava C."/>
            <person name="Haas B."/>
            <person name="Nusbaum C."/>
            <person name="Birren B."/>
        </authorList>
    </citation>
    <scope>NUCLEOTIDE SEQUENCE [LARGE SCALE GENOMIC DNA]</scope>
    <source>
        <strain evidence="5">ATCC 50818</strain>
    </source>
</reference>
<organism evidence="6">
    <name type="scientific">Salpingoeca rosetta (strain ATCC 50818 / BSB-021)</name>
    <dbReference type="NCBI Taxonomy" id="946362"/>
    <lineage>
        <taxon>Eukaryota</taxon>
        <taxon>Choanoflagellata</taxon>
        <taxon>Craspedida</taxon>
        <taxon>Salpingoecidae</taxon>
        <taxon>Salpingoeca</taxon>
    </lineage>
</organism>
<dbReference type="EMBL" id="GL832970">
    <property type="protein sequence ID" value="EGD74830.1"/>
    <property type="molecule type" value="Genomic_DNA"/>
</dbReference>
<dbReference type="Gene3D" id="1.25.40.20">
    <property type="entry name" value="Ankyrin repeat-containing domain"/>
    <property type="match status" value="3"/>
</dbReference>
<feature type="repeat" description="ANK" evidence="3">
    <location>
        <begin position="176"/>
        <end position="208"/>
    </location>
</feature>
<protein>
    <submittedName>
        <fullName evidence="5">Uncharacterized protein</fullName>
    </submittedName>
</protein>
<dbReference type="Pfam" id="PF12796">
    <property type="entry name" value="Ank_2"/>
    <property type="match status" value="2"/>
</dbReference>
<dbReference type="PANTHER" id="PTHR24171">
    <property type="entry name" value="ANKYRIN REPEAT DOMAIN-CONTAINING PROTEIN 39-RELATED"/>
    <property type="match status" value="1"/>
</dbReference>
<dbReference type="GeneID" id="16073041"/>
<dbReference type="Proteomes" id="UP000007799">
    <property type="component" value="Unassembled WGS sequence"/>
</dbReference>
<accession>F2UDY0</accession>
<dbReference type="Pfam" id="PF13637">
    <property type="entry name" value="Ank_4"/>
    <property type="match status" value="1"/>
</dbReference>
<dbReference type="InterPro" id="IPR002110">
    <property type="entry name" value="Ankyrin_rpt"/>
</dbReference>
<keyword evidence="1" id="KW-0677">Repeat</keyword>
<evidence type="ECO:0000256" key="2">
    <source>
        <dbReference type="ARBA" id="ARBA00023043"/>
    </source>
</evidence>
<name>F2UDY0_SALR5</name>
<dbReference type="eggNOG" id="KOG0504">
    <property type="taxonomic scope" value="Eukaryota"/>
</dbReference>
<evidence type="ECO:0000256" key="1">
    <source>
        <dbReference type="ARBA" id="ARBA00022737"/>
    </source>
</evidence>
<sequence length="249" mass="26534">MERISAGVETSVLHKAVQAKDYDRIREIIENDEEDIDYVNILGLTPLMSAAEIGDPETVKLLLGLGARKDAFTLSMKTALMFAAAKGNVEAVKRLVEGGADIHAADKGGVSVLHHAVDSENTEVITVLVKAGCRVEQRDMSNGWTPLLRCAATLGRVDVARTLVHLGADVNAGDFSGTTALMLATNHGNVKLVRYLLTAGADKTITTKHGKTAYDFALANRNESLKKLLDHNAPPPDELTAKPAAKASA</sequence>
<keyword evidence="6" id="KW-1185">Reference proteome</keyword>
<dbReference type="AlphaFoldDB" id="F2UDY0"/>
<dbReference type="STRING" id="946362.F2UDY0"/>
<evidence type="ECO:0000256" key="3">
    <source>
        <dbReference type="PROSITE-ProRule" id="PRU00023"/>
    </source>
</evidence>